<accession>A0A561SA87</accession>
<proteinExistence type="predicted"/>
<keyword evidence="2" id="KW-1185">Reference proteome</keyword>
<dbReference type="Proteomes" id="UP000317940">
    <property type="component" value="Unassembled WGS sequence"/>
</dbReference>
<dbReference type="AlphaFoldDB" id="A0A561SA87"/>
<gene>
    <name evidence="1" type="ORF">FHX73_18152</name>
</gene>
<dbReference type="RefSeq" id="WP_145911571.1">
    <property type="nucleotide sequence ID" value="NZ_BAAAMZ010000022.1"/>
</dbReference>
<organism evidence="1 2">
    <name type="scientific">Kitasatospora viridis</name>
    <dbReference type="NCBI Taxonomy" id="281105"/>
    <lineage>
        <taxon>Bacteria</taxon>
        <taxon>Bacillati</taxon>
        <taxon>Actinomycetota</taxon>
        <taxon>Actinomycetes</taxon>
        <taxon>Kitasatosporales</taxon>
        <taxon>Streptomycetaceae</taxon>
        <taxon>Kitasatospora</taxon>
    </lineage>
</organism>
<name>A0A561SA87_9ACTN</name>
<protein>
    <submittedName>
        <fullName evidence="1">Uncharacterized protein</fullName>
    </submittedName>
</protein>
<reference evidence="1 2" key="1">
    <citation type="submission" date="2019-06" db="EMBL/GenBank/DDBJ databases">
        <title>Sequencing the genomes of 1000 actinobacteria strains.</title>
        <authorList>
            <person name="Klenk H.-P."/>
        </authorList>
    </citation>
    <scope>NUCLEOTIDE SEQUENCE [LARGE SCALE GENOMIC DNA]</scope>
    <source>
        <strain evidence="1 2">DSM 44826</strain>
    </source>
</reference>
<comment type="caution">
    <text evidence="1">The sequence shown here is derived from an EMBL/GenBank/DDBJ whole genome shotgun (WGS) entry which is preliminary data.</text>
</comment>
<sequence length="229" mass="25763">MTTEALDPRQAADQAARVVAEISVEPDAPLTVETDPDRTRDLKFGLSRMRTDWTPEDAPLVQGVLAVAEGAIRRLFPDAFLLMNELWALVREPEHDPETGAVRVDVYGWPHWKKTPSGAYIEDYSRLTDREREDFLMRIAAMGVEWGQRSTVAWAEAMLAKVRWEEAMATGFIAPSGRVTVEERTQRGRAAALEHRYHAVFRAALSRAAEQLVADMSKLGQRIKDATVF</sequence>
<dbReference type="OrthoDB" id="9830392at2"/>
<evidence type="ECO:0000313" key="2">
    <source>
        <dbReference type="Proteomes" id="UP000317940"/>
    </source>
</evidence>
<evidence type="ECO:0000313" key="1">
    <source>
        <dbReference type="EMBL" id="TWF71781.1"/>
    </source>
</evidence>
<dbReference type="EMBL" id="VIWT01000008">
    <property type="protein sequence ID" value="TWF71781.1"/>
    <property type="molecule type" value="Genomic_DNA"/>
</dbReference>